<sequence>MKALERFPQKPKITPLHLIFNKGISTSIPFSYPHHPAVFPVLLLLRADTFTMDLLEKYASLAIQDWTPLHITFSSIVQEWTSNRL</sequence>
<reference evidence="1 2" key="1">
    <citation type="submission" date="2024-05" db="EMBL/GenBank/DDBJ databases">
        <title>A high-quality chromosomal-level genome assembly of Topmouth culter (Culter alburnus).</title>
        <authorList>
            <person name="Zhao H."/>
        </authorList>
    </citation>
    <scope>NUCLEOTIDE SEQUENCE [LARGE SCALE GENOMIC DNA]</scope>
    <source>
        <strain evidence="1">CATC2023</strain>
        <tissue evidence="1">Muscle</tissue>
    </source>
</reference>
<dbReference type="EMBL" id="JAWDJR010000002">
    <property type="protein sequence ID" value="KAK9979371.1"/>
    <property type="molecule type" value="Genomic_DNA"/>
</dbReference>
<accession>A0AAW2B034</accession>
<evidence type="ECO:0000313" key="1">
    <source>
        <dbReference type="EMBL" id="KAK9979371.1"/>
    </source>
</evidence>
<proteinExistence type="predicted"/>
<dbReference type="AlphaFoldDB" id="A0AAW2B034"/>
<name>A0AAW2B034_CULAL</name>
<organism evidence="1 2">
    <name type="scientific">Culter alburnus</name>
    <name type="common">Topmouth culter</name>
    <dbReference type="NCBI Taxonomy" id="194366"/>
    <lineage>
        <taxon>Eukaryota</taxon>
        <taxon>Metazoa</taxon>
        <taxon>Chordata</taxon>
        <taxon>Craniata</taxon>
        <taxon>Vertebrata</taxon>
        <taxon>Euteleostomi</taxon>
        <taxon>Actinopterygii</taxon>
        <taxon>Neopterygii</taxon>
        <taxon>Teleostei</taxon>
        <taxon>Ostariophysi</taxon>
        <taxon>Cypriniformes</taxon>
        <taxon>Xenocyprididae</taxon>
        <taxon>Xenocypridinae</taxon>
        <taxon>Culter</taxon>
    </lineage>
</organism>
<gene>
    <name evidence="1" type="ORF">ABG768_012802</name>
</gene>
<feature type="non-terminal residue" evidence="1">
    <location>
        <position position="85"/>
    </location>
</feature>
<keyword evidence="2" id="KW-1185">Reference proteome</keyword>
<dbReference type="Proteomes" id="UP001479290">
    <property type="component" value="Unassembled WGS sequence"/>
</dbReference>
<protein>
    <submittedName>
        <fullName evidence="1">Uncharacterized protein</fullName>
    </submittedName>
</protein>
<evidence type="ECO:0000313" key="2">
    <source>
        <dbReference type="Proteomes" id="UP001479290"/>
    </source>
</evidence>
<comment type="caution">
    <text evidence="1">The sequence shown here is derived from an EMBL/GenBank/DDBJ whole genome shotgun (WGS) entry which is preliminary data.</text>
</comment>